<dbReference type="PANTHER" id="PTHR10775:SF173">
    <property type="match status" value="1"/>
</dbReference>
<dbReference type="RefSeq" id="XP_009783922.1">
    <property type="nucleotide sequence ID" value="XM_009785620.1"/>
</dbReference>
<keyword evidence="1" id="KW-0812">Transmembrane</keyword>
<name>A0A1U7WZ98_NICSY</name>
<reference evidence="3" key="1">
    <citation type="journal article" date="2013" name="Genome Biol.">
        <title>Reference genomes and transcriptomes of Nicotiana sylvestris and Nicotiana tomentosiformis.</title>
        <authorList>
            <person name="Sierro N."/>
            <person name="Battey J.N."/>
            <person name="Ouadi S."/>
            <person name="Bovet L."/>
            <person name="Goepfert S."/>
            <person name="Bakaher N."/>
            <person name="Peitsch M.C."/>
            <person name="Ivanov N.V."/>
        </authorList>
    </citation>
    <scope>NUCLEOTIDE SEQUENCE [LARGE SCALE GENOMIC DNA]</scope>
</reference>
<evidence type="ECO:0000313" key="6">
    <source>
        <dbReference type="RefSeq" id="XP_009783917.1"/>
    </source>
</evidence>
<dbReference type="RefSeq" id="XP_009783915.1">
    <property type="nucleotide sequence ID" value="XM_009785613.1"/>
</dbReference>
<feature type="transmembrane region" description="Helical" evidence="1">
    <location>
        <begin position="389"/>
        <end position="406"/>
    </location>
</feature>
<dbReference type="RefSeq" id="XP_009783920.1">
    <property type="nucleotide sequence ID" value="XM_009785618.1"/>
</dbReference>
<gene>
    <name evidence="4 5 6 7 8 9 10 11 12 13 14 15" type="primary">LOC104232420</name>
</gene>
<evidence type="ECO:0000313" key="15">
    <source>
        <dbReference type="RefSeq" id="XP_009783926.1"/>
    </source>
</evidence>
<dbReference type="InterPro" id="IPR029480">
    <property type="entry name" value="Transpos_assoc"/>
</dbReference>
<keyword evidence="3" id="KW-1185">Reference proteome</keyword>
<keyword evidence="1" id="KW-1133">Transmembrane helix</keyword>
<dbReference type="RefSeq" id="XP_009783918.1">
    <property type="nucleotide sequence ID" value="XM_009785616.1"/>
</dbReference>
<dbReference type="PANTHER" id="PTHR10775">
    <property type="entry name" value="OS08G0208400 PROTEIN"/>
    <property type="match status" value="1"/>
</dbReference>
<feature type="transmembrane region" description="Helical" evidence="1">
    <location>
        <begin position="6"/>
        <end position="34"/>
    </location>
</feature>
<evidence type="ECO:0000256" key="1">
    <source>
        <dbReference type="SAM" id="Phobius"/>
    </source>
</evidence>
<sequence length="436" mass="52092">MCFCLLMFVSFCICIAILINFGCIYVCVYVYIYILNCSMHRIMTPDKQWMELVHDRLDDAYILGVEKFLNYAFTRLEETREIRCPCIKCYNAISGTRELVRSHLIVHEIIPNYTCWYHHRERLGEEQSDSEFVDDNDIEYGDGEDEIHDILRDLYPNFDRDNMNNDGDEFLMEEPNPEAKRFYSVLKDFEQPLYQSSKISKLSTLVKLLHIKTIGNWSNESFIMLLKMLKEDLLPDGSNLPDSYYEAKKVIRDLRLSYNKIDTCKNDCMLYWKDDKFLESCKVCGVSRWKEDKHSGETKFKSGKKIPNKILRYFRLKPRLQRLFMSSKTSSLMTWHHDKRVDDGIMRYPADSIAWKNLMNFTNLLQLSLVLFDLDLLLMVFNHLEIPKFHIVFCLWYLFLIIYHLGYAWRKRILFCQCLFLVLRVMEMLSMFIFNL</sequence>
<feature type="transmembrane region" description="Helical" evidence="1">
    <location>
        <begin position="413"/>
        <end position="434"/>
    </location>
</feature>
<organism evidence="3 12">
    <name type="scientific">Nicotiana sylvestris</name>
    <name type="common">Wood tobacco</name>
    <name type="synonym">South American tobacco</name>
    <dbReference type="NCBI Taxonomy" id="4096"/>
    <lineage>
        <taxon>Eukaryota</taxon>
        <taxon>Viridiplantae</taxon>
        <taxon>Streptophyta</taxon>
        <taxon>Embryophyta</taxon>
        <taxon>Tracheophyta</taxon>
        <taxon>Spermatophyta</taxon>
        <taxon>Magnoliopsida</taxon>
        <taxon>eudicotyledons</taxon>
        <taxon>Gunneridae</taxon>
        <taxon>Pentapetalae</taxon>
        <taxon>asterids</taxon>
        <taxon>lamiids</taxon>
        <taxon>Solanales</taxon>
        <taxon>Solanaceae</taxon>
        <taxon>Nicotianoideae</taxon>
        <taxon>Nicotianeae</taxon>
        <taxon>Nicotiana</taxon>
    </lineage>
</organism>
<dbReference type="Proteomes" id="UP000189701">
    <property type="component" value="Unplaced"/>
</dbReference>
<evidence type="ECO:0000313" key="11">
    <source>
        <dbReference type="RefSeq" id="XP_009783922.1"/>
    </source>
</evidence>
<feature type="domain" description="Transposase-associated" evidence="2">
    <location>
        <begin position="47"/>
        <end position="121"/>
    </location>
</feature>
<keyword evidence="1" id="KW-0472">Membrane</keyword>
<evidence type="ECO:0000259" key="2">
    <source>
        <dbReference type="Pfam" id="PF13963"/>
    </source>
</evidence>
<evidence type="ECO:0000313" key="3">
    <source>
        <dbReference type="Proteomes" id="UP000189701"/>
    </source>
</evidence>
<evidence type="ECO:0000313" key="5">
    <source>
        <dbReference type="RefSeq" id="XP_009783916.1"/>
    </source>
</evidence>
<evidence type="ECO:0000313" key="10">
    <source>
        <dbReference type="RefSeq" id="XP_009783921.1"/>
    </source>
</evidence>
<evidence type="ECO:0000313" key="14">
    <source>
        <dbReference type="RefSeq" id="XP_009783925.1"/>
    </source>
</evidence>
<dbReference type="eggNOG" id="ENOG502QWJJ">
    <property type="taxonomic scope" value="Eukaryota"/>
</dbReference>
<dbReference type="RefSeq" id="XP_009783923.1">
    <property type="nucleotide sequence ID" value="XM_009785621.1"/>
</dbReference>
<evidence type="ECO:0000313" key="8">
    <source>
        <dbReference type="RefSeq" id="XP_009783919.1"/>
    </source>
</evidence>
<dbReference type="AlphaFoldDB" id="A0A1U7WZ98"/>
<proteinExistence type="predicted"/>
<evidence type="ECO:0000313" key="13">
    <source>
        <dbReference type="RefSeq" id="XP_009783924.1"/>
    </source>
</evidence>
<dbReference type="RefSeq" id="XP_009783916.1">
    <property type="nucleotide sequence ID" value="XM_009785614.1"/>
</dbReference>
<dbReference type="RefSeq" id="XP_009783921.1">
    <property type="nucleotide sequence ID" value="XM_009785619.1"/>
</dbReference>
<dbReference type="STRING" id="4096.A0A1U7WZ98"/>
<dbReference type="RefSeq" id="XP_009783924.1">
    <property type="nucleotide sequence ID" value="XM_009785622.1"/>
</dbReference>
<evidence type="ECO:0000313" key="9">
    <source>
        <dbReference type="RefSeq" id="XP_009783920.1"/>
    </source>
</evidence>
<evidence type="ECO:0000313" key="12">
    <source>
        <dbReference type="RefSeq" id="XP_009783923.1"/>
    </source>
</evidence>
<protein>
    <submittedName>
        <fullName evidence="4 5">Uncharacterized protein LOC104232420</fullName>
    </submittedName>
</protein>
<evidence type="ECO:0000313" key="4">
    <source>
        <dbReference type="RefSeq" id="XP_009783915.1"/>
    </source>
</evidence>
<evidence type="ECO:0000313" key="7">
    <source>
        <dbReference type="RefSeq" id="XP_009783918.1"/>
    </source>
</evidence>
<dbReference type="RefSeq" id="XP_009783926.1">
    <property type="nucleotide sequence ID" value="XM_009785624.1"/>
</dbReference>
<accession>A0A1U7WZ98</accession>
<dbReference type="RefSeq" id="XP_009783925.1">
    <property type="nucleotide sequence ID" value="XM_009785623.1"/>
</dbReference>
<dbReference type="Pfam" id="PF13963">
    <property type="entry name" value="Transpos_assoc"/>
    <property type="match status" value="1"/>
</dbReference>
<reference evidence="4 5" key="2">
    <citation type="submission" date="2025-04" db="UniProtKB">
        <authorList>
            <consortium name="RefSeq"/>
        </authorList>
    </citation>
    <scope>IDENTIFICATION</scope>
    <source>
        <tissue evidence="4 5">Leaf</tissue>
    </source>
</reference>
<dbReference type="RefSeq" id="XP_009783917.1">
    <property type="nucleotide sequence ID" value="XM_009785615.1"/>
</dbReference>
<dbReference type="RefSeq" id="XP_009783919.1">
    <property type="nucleotide sequence ID" value="XM_009785617.1"/>
</dbReference>